<sequence length="350" mass="39142">MTVALLDRSMITADCKTSTCLEYNKCPANPPESHSISPLPDGDDSSAQSDRSEGDASSSSYHDEGSSSSSSQQSGEKEPEEPIDGNDVCTRKLLNEFMDAFPTLRSIWGISANYCEWPHIVCQRVGPKDHEVRIELSNQGLFGEMPEADDDWGHCSKVVYVDLSNNNVHGDVEEDWEDLTQLRYINLSHTDVDDKLPSDWKHLTNLETLDLSDTKVDHDLPSDWKYLGKLKFLNLSSTKVKGSLPSKWMTMYSLEELYINDAKLEKSLPNWYGSSMPKLRVVELRNNNFEGRLAESWSTLNLETLKIDGNKWCGCVPPSWANSPVLSEAAAFPGSTLLNPTCHTDKCKKA</sequence>
<evidence type="ECO:0000256" key="5">
    <source>
        <dbReference type="ARBA" id="ARBA00022989"/>
    </source>
</evidence>
<dbReference type="OrthoDB" id="259927at2759"/>
<dbReference type="PANTHER" id="PTHR48063">
    <property type="entry name" value="LRR RECEPTOR-LIKE KINASE"/>
    <property type="match status" value="1"/>
</dbReference>
<comment type="subcellular location">
    <subcellularLocation>
        <location evidence="1">Membrane</location>
    </subcellularLocation>
</comment>
<evidence type="ECO:0000313" key="11">
    <source>
        <dbReference type="Proteomes" id="UP000515908"/>
    </source>
</evidence>
<keyword evidence="2" id="KW-0812">Transmembrane</keyword>
<keyword evidence="7" id="KW-0325">Glycoprotein</keyword>
<dbReference type="Gene3D" id="3.80.10.10">
    <property type="entry name" value="Ribonuclease Inhibitor"/>
    <property type="match status" value="1"/>
</dbReference>
<dbReference type="GO" id="GO:0016020">
    <property type="term" value="C:membrane"/>
    <property type="evidence" value="ECO:0007669"/>
    <property type="project" value="UniProtKB-SubCell"/>
</dbReference>
<dbReference type="Pfam" id="PF23598">
    <property type="entry name" value="LRR_14"/>
    <property type="match status" value="1"/>
</dbReference>
<keyword evidence="6" id="KW-0472">Membrane</keyword>
<gene>
    <name evidence="10" type="ORF">ADEAN_000640900</name>
</gene>
<keyword evidence="4" id="KW-0677">Repeat</keyword>
<dbReference type="SUPFAM" id="SSF52058">
    <property type="entry name" value="L domain-like"/>
    <property type="match status" value="1"/>
</dbReference>
<dbReference type="VEuPathDB" id="TriTrypDB:ADEAN_000640900"/>
<dbReference type="InterPro" id="IPR032675">
    <property type="entry name" value="LRR_dom_sf"/>
</dbReference>
<evidence type="ECO:0000256" key="7">
    <source>
        <dbReference type="ARBA" id="ARBA00023180"/>
    </source>
</evidence>
<feature type="compositionally biased region" description="Low complexity" evidence="8">
    <location>
        <begin position="55"/>
        <end position="74"/>
    </location>
</feature>
<organism evidence="10 11">
    <name type="scientific">Angomonas deanei</name>
    <dbReference type="NCBI Taxonomy" id="59799"/>
    <lineage>
        <taxon>Eukaryota</taxon>
        <taxon>Discoba</taxon>
        <taxon>Euglenozoa</taxon>
        <taxon>Kinetoplastea</taxon>
        <taxon>Metakinetoplastina</taxon>
        <taxon>Trypanosomatida</taxon>
        <taxon>Trypanosomatidae</taxon>
        <taxon>Strigomonadinae</taxon>
        <taxon>Angomonas</taxon>
    </lineage>
</organism>
<feature type="region of interest" description="Disordered" evidence="8">
    <location>
        <begin position="29"/>
        <end position="86"/>
    </location>
</feature>
<keyword evidence="11" id="KW-1185">Reference proteome</keyword>
<feature type="domain" description="Disease resistance R13L4/SHOC-2-like LRR" evidence="9">
    <location>
        <begin position="174"/>
        <end position="327"/>
    </location>
</feature>
<dbReference type="EMBL" id="LR877156">
    <property type="protein sequence ID" value="CAD2218916.1"/>
    <property type="molecule type" value="Genomic_DNA"/>
</dbReference>
<dbReference type="InterPro" id="IPR046956">
    <property type="entry name" value="RLP23-like"/>
</dbReference>
<dbReference type="InterPro" id="IPR055414">
    <property type="entry name" value="LRR_R13L4/SHOC2-like"/>
</dbReference>
<dbReference type="Proteomes" id="UP000515908">
    <property type="component" value="Chromosome 12"/>
</dbReference>
<evidence type="ECO:0000259" key="9">
    <source>
        <dbReference type="Pfam" id="PF23598"/>
    </source>
</evidence>
<evidence type="ECO:0000256" key="8">
    <source>
        <dbReference type="SAM" id="MobiDB-lite"/>
    </source>
</evidence>
<evidence type="ECO:0000256" key="4">
    <source>
        <dbReference type="ARBA" id="ARBA00022737"/>
    </source>
</evidence>
<keyword evidence="5" id="KW-1133">Transmembrane helix</keyword>
<keyword evidence="3" id="KW-0732">Signal</keyword>
<accession>A0A7G2CGN7</accession>
<name>A0A7G2CGN7_9TRYP</name>
<evidence type="ECO:0000313" key="10">
    <source>
        <dbReference type="EMBL" id="CAD2218916.1"/>
    </source>
</evidence>
<evidence type="ECO:0000256" key="3">
    <source>
        <dbReference type="ARBA" id="ARBA00022729"/>
    </source>
</evidence>
<proteinExistence type="predicted"/>
<reference evidence="10 11" key="1">
    <citation type="submission" date="2020-08" db="EMBL/GenBank/DDBJ databases">
        <authorList>
            <person name="Newling K."/>
            <person name="Davey J."/>
            <person name="Forrester S."/>
        </authorList>
    </citation>
    <scope>NUCLEOTIDE SEQUENCE [LARGE SCALE GENOMIC DNA]</scope>
    <source>
        <strain evidence="11">Crithidia deanei Carvalho (ATCC PRA-265)</strain>
    </source>
</reference>
<protein>
    <recommendedName>
        <fullName evidence="9">Disease resistance R13L4/SHOC-2-like LRR domain-containing protein</fullName>
    </recommendedName>
</protein>
<dbReference type="AlphaFoldDB" id="A0A7G2CGN7"/>
<evidence type="ECO:0000256" key="2">
    <source>
        <dbReference type="ARBA" id="ARBA00022692"/>
    </source>
</evidence>
<evidence type="ECO:0000256" key="1">
    <source>
        <dbReference type="ARBA" id="ARBA00004370"/>
    </source>
</evidence>
<evidence type="ECO:0000256" key="6">
    <source>
        <dbReference type="ARBA" id="ARBA00023136"/>
    </source>
</evidence>